<dbReference type="CDD" id="cd12148">
    <property type="entry name" value="fungal_TF_MHR"/>
    <property type="match status" value="1"/>
</dbReference>
<reference evidence="6 7" key="1">
    <citation type="journal article" date="2018" name="Sci. Rep.">
        <title>Characterisation of pathogen-specific regions and novel effector candidates in Fusarium oxysporum f. sp. cepae.</title>
        <authorList>
            <person name="Armitage A.D."/>
            <person name="Taylor A."/>
            <person name="Sobczyk M.K."/>
            <person name="Baxter L."/>
            <person name="Greenfield B.P."/>
            <person name="Bates H.J."/>
            <person name="Wilson F."/>
            <person name="Jackson A.C."/>
            <person name="Ott S."/>
            <person name="Harrison R.J."/>
            <person name="Clarkson J.P."/>
        </authorList>
    </citation>
    <scope>NUCLEOTIDE SEQUENCE [LARGE SCALE GENOMIC DNA]</scope>
    <source>
        <strain evidence="6 7">FoC_Fus2</strain>
    </source>
</reference>
<dbReference type="InterPro" id="IPR050613">
    <property type="entry name" value="Sec_Metabolite_Reg"/>
</dbReference>
<dbReference type="GO" id="GO:0005634">
    <property type="term" value="C:nucleus"/>
    <property type="evidence" value="ECO:0007669"/>
    <property type="project" value="UniProtKB-SubCell"/>
</dbReference>
<evidence type="ECO:0000313" key="7">
    <source>
        <dbReference type="Proteomes" id="UP000270866"/>
    </source>
</evidence>
<proteinExistence type="predicted"/>
<dbReference type="GO" id="GO:0003677">
    <property type="term" value="F:DNA binding"/>
    <property type="evidence" value="ECO:0007669"/>
    <property type="project" value="InterPro"/>
</dbReference>
<evidence type="ECO:0000256" key="1">
    <source>
        <dbReference type="ARBA" id="ARBA00004123"/>
    </source>
</evidence>
<sequence>MMAEMAGRIAVLERSLAEVAALKGSGAPAKDNCTANDPSNTANHSRLSDDLLLNEGSSSQYFNEVLVAKIIGEDKSIEAALKRSHTKQSTCSPSPFDAMGILSSPCFSQRPSIFHPSKATAMELWNRYLNKVEICIGLKLIHVPTGEVRVYSTINDPNSTSFEDLAFCYSIYFAATISLEESNSLLMLDKNAQLSYYKAGIEQAFAQGDFLNRPTLTVLRALAIYLSAVRIHNRGKSIWILNGLAIRIAQSLGLHREGTQLKPPPFESELRRRVRWHLITRDSRAGEDYGLDDPNIYVSGSEVNLPRNIDDADICPDMEELPPEKNGWTDMTFSLINIDLAKTLEKVKNAMSSRNTLCEDERRSIISEAQSQVQKRLEKCNQVTPFSVLRYTAPISSCKNSTSSQVSNGLRSTMEDSKACP</sequence>
<dbReference type="PANTHER" id="PTHR31001:SF50">
    <property type="entry name" value="ZN(II)2CYS6 TRANSCRIPTION FACTOR (EUROFUNG)"/>
    <property type="match status" value="1"/>
</dbReference>
<name>A0A3L6MNS3_FUSOX</name>
<dbReference type="Pfam" id="PF04082">
    <property type="entry name" value="Fungal_trans"/>
    <property type="match status" value="1"/>
</dbReference>
<dbReference type="PANTHER" id="PTHR31001">
    <property type="entry name" value="UNCHARACTERIZED TRANSCRIPTIONAL REGULATORY PROTEIN"/>
    <property type="match status" value="1"/>
</dbReference>
<dbReference type="EMBL" id="MRCU01000020">
    <property type="protein sequence ID" value="RKK06563.1"/>
    <property type="molecule type" value="Genomic_DNA"/>
</dbReference>
<feature type="domain" description="Xylanolytic transcriptional activator regulatory" evidence="5">
    <location>
        <begin position="238"/>
        <end position="312"/>
    </location>
</feature>
<protein>
    <recommendedName>
        <fullName evidence="5">Xylanolytic transcriptional activator regulatory domain-containing protein</fullName>
    </recommendedName>
</protein>
<feature type="compositionally biased region" description="Polar residues" evidence="4">
    <location>
        <begin position="402"/>
        <end position="411"/>
    </location>
</feature>
<organism evidence="6 7">
    <name type="scientific">Fusarium oxysporum f. sp. cepae</name>
    <dbReference type="NCBI Taxonomy" id="396571"/>
    <lineage>
        <taxon>Eukaryota</taxon>
        <taxon>Fungi</taxon>
        <taxon>Dikarya</taxon>
        <taxon>Ascomycota</taxon>
        <taxon>Pezizomycotina</taxon>
        <taxon>Sordariomycetes</taxon>
        <taxon>Hypocreomycetidae</taxon>
        <taxon>Hypocreales</taxon>
        <taxon>Nectriaceae</taxon>
        <taxon>Fusarium</taxon>
        <taxon>Fusarium oxysporum species complex</taxon>
    </lineage>
</organism>
<comment type="caution">
    <text evidence="6">The sequence shown here is derived from an EMBL/GenBank/DDBJ whole genome shotgun (WGS) entry which is preliminary data.</text>
</comment>
<dbReference type="AlphaFoldDB" id="A0A3L6MNS3"/>
<evidence type="ECO:0000313" key="6">
    <source>
        <dbReference type="EMBL" id="RKK06563.1"/>
    </source>
</evidence>
<keyword evidence="3" id="KW-0539">Nucleus</keyword>
<keyword evidence="2" id="KW-0479">Metal-binding</keyword>
<dbReference type="GO" id="GO:0006351">
    <property type="term" value="P:DNA-templated transcription"/>
    <property type="evidence" value="ECO:0007669"/>
    <property type="project" value="InterPro"/>
</dbReference>
<evidence type="ECO:0000256" key="4">
    <source>
        <dbReference type="SAM" id="MobiDB-lite"/>
    </source>
</evidence>
<comment type="subcellular location">
    <subcellularLocation>
        <location evidence="1">Nucleus</location>
    </subcellularLocation>
</comment>
<accession>A0A3L6MNS3</accession>
<feature type="region of interest" description="Disordered" evidence="4">
    <location>
        <begin position="402"/>
        <end position="421"/>
    </location>
</feature>
<evidence type="ECO:0000256" key="3">
    <source>
        <dbReference type="ARBA" id="ARBA00023242"/>
    </source>
</evidence>
<evidence type="ECO:0000259" key="5">
    <source>
        <dbReference type="SMART" id="SM00906"/>
    </source>
</evidence>
<dbReference type="Proteomes" id="UP000270866">
    <property type="component" value="Unassembled WGS sequence"/>
</dbReference>
<dbReference type="GO" id="GO:0008270">
    <property type="term" value="F:zinc ion binding"/>
    <property type="evidence" value="ECO:0007669"/>
    <property type="project" value="InterPro"/>
</dbReference>
<gene>
    <name evidence="6" type="ORF">BFJ65_g18461</name>
</gene>
<dbReference type="InterPro" id="IPR007219">
    <property type="entry name" value="XnlR_reg_dom"/>
</dbReference>
<evidence type="ECO:0000256" key="2">
    <source>
        <dbReference type="ARBA" id="ARBA00022723"/>
    </source>
</evidence>
<dbReference type="SMART" id="SM00906">
    <property type="entry name" value="Fungal_trans"/>
    <property type="match status" value="1"/>
</dbReference>